<proteinExistence type="predicted"/>
<dbReference type="Proteomes" id="UP000440694">
    <property type="component" value="Unassembled WGS sequence"/>
</dbReference>
<evidence type="ECO:0000313" key="2">
    <source>
        <dbReference type="Proteomes" id="UP000440694"/>
    </source>
</evidence>
<sequence length="278" mass="29522">MLADLRTRITQLERGAACLASSSIAPQQDQAPRLWTLGDADLDQRLGGSLDALSLHELKPELFGPDAGAGSSAGNWAAALGFALRLAVRRLESMEASQGGASRILWCWPSAFARELGAPHGHGLAALGLKPSAWLFAETARASDALWAMEEGLRSESLALVIGVVDEAELTPARRLSLAAAEHSTPCLIVTDPRLSPAGSTATRWRVGSRQSASHPFDGAAPGASHYAVALERCRHRPLTREPVPSLLEWSDETHRFRVAATVAHRADAPRAAIAGSR</sequence>
<name>A0A6I3KND6_9HYPH</name>
<organism evidence="1 2">
    <name type="scientific">Hyphomicrobium album</name>
    <dbReference type="NCBI Taxonomy" id="2665159"/>
    <lineage>
        <taxon>Bacteria</taxon>
        <taxon>Pseudomonadati</taxon>
        <taxon>Pseudomonadota</taxon>
        <taxon>Alphaproteobacteria</taxon>
        <taxon>Hyphomicrobiales</taxon>
        <taxon>Hyphomicrobiaceae</taxon>
        <taxon>Hyphomicrobium</taxon>
    </lineage>
</organism>
<keyword evidence="2" id="KW-1185">Reference proteome</keyword>
<dbReference type="AlphaFoldDB" id="A0A6I3KND6"/>
<dbReference type="RefSeq" id="WP_154738666.1">
    <property type="nucleotide sequence ID" value="NZ_WMBQ01000001.1"/>
</dbReference>
<evidence type="ECO:0000313" key="1">
    <source>
        <dbReference type="EMBL" id="MTD94211.1"/>
    </source>
</evidence>
<evidence type="ECO:0008006" key="3">
    <source>
        <dbReference type="Google" id="ProtNLM"/>
    </source>
</evidence>
<protein>
    <recommendedName>
        <fullName evidence="3">Protein ImuA</fullName>
    </recommendedName>
</protein>
<dbReference type="InterPro" id="IPR027417">
    <property type="entry name" value="P-loop_NTPase"/>
</dbReference>
<gene>
    <name evidence="1" type="ORF">GIW81_07655</name>
</gene>
<dbReference type="Gene3D" id="3.40.50.300">
    <property type="entry name" value="P-loop containing nucleotide triphosphate hydrolases"/>
    <property type="match status" value="1"/>
</dbReference>
<dbReference type="SUPFAM" id="SSF52540">
    <property type="entry name" value="P-loop containing nucleoside triphosphate hydrolases"/>
    <property type="match status" value="1"/>
</dbReference>
<dbReference type="EMBL" id="WMBQ01000001">
    <property type="protein sequence ID" value="MTD94211.1"/>
    <property type="molecule type" value="Genomic_DNA"/>
</dbReference>
<reference evidence="1 2" key="1">
    <citation type="submission" date="2019-11" db="EMBL/GenBank/DDBJ databases">
        <title>Identification of a novel strain.</title>
        <authorList>
            <person name="Xu Q."/>
            <person name="Wang G."/>
        </authorList>
    </citation>
    <scope>NUCLEOTIDE SEQUENCE [LARGE SCALE GENOMIC DNA]</scope>
    <source>
        <strain evidence="2">xq</strain>
    </source>
</reference>
<accession>A0A6I3KND6</accession>
<comment type="caution">
    <text evidence="1">The sequence shown here is derived from an EMBL/GenBank/DDBJ whole genome shotgun (WGS) entry which is preliminary data.</text>
</comment>